<feature type="chain" id="PRO_5040790126" evidence="2">
    <location>
        <begin position="34"/>
        <end position="264"/>
    </location>
</feature>
<evidence type="ECO:0000256" key="1">
    <source>
        <dbReference type="SAM" id="MobiDB-lite"/>
    </source>
</evidence>
<evidence type="ECO:0000313" key="3">
    <source>
        <dbReference type="EMBL" id="MCP8900890.1"/>
    </source>
</evidence>
<proteinExistence type="predicted"/>
<dbReference type="InterPro" id="IPR016866">
    <property type="entry name" value="UCP028069"/>
</dbReference>
<dbReference type="EMBL" id="JAMFTH010000007">
    <property type="protein sequence ID" value="MCP8900890.1"/>
    <property type="molecule type" value="Genomic_DNA"/>
</dbReference>
<evidence type="ECO:0000256" key="2">
    <source>
        <dbReference type="SAM" id="SignalP"/>
    </source>
</evidence>
<dbReference type="Proteomes" id="UP001139319">
    <property type="component" value="Unassembled WGS sequence"/>
</dbReference>
<feature type="signal peptide" evidence="2">
    <location>
        <begin position="1"/>
        <end position="33"/>
    </location>
</feature>
<keyword evidence="2" id="KW-0732">Signal</keyword>
<gene>
    <name evidence="3" type="ORF">M6D89_16415</name>
</gene>
<protein>
    <submittedName>
        <fullName evidence="3">DUF3450 domain-containing protein</fullName>
    </submittedName>
</protein>
<comment type="caution">
    <text evidence="3">The sequence shown here is derived from an EMBL/GenBank/DDBJ whole genome shotgun (WGS) entry which is preliminary data.</text>
</comment>
<reference evidence="3" key="1">
    <citation type="submission" date="2022-05" db="EMBL/GenBank/DDBJ databases">
        <authorList>
            <person name="Sun H.-N."/>
        </authorList>
    </citation>
    <scope>NUCLEOTIDE SEQUENCE</scope>
    <source>
        <strain evidence="3">HB14</strain>
    </source>
</reference>
<dbReference type="RefSeq" id="WP_253969176.1">
    <property type="nucleotide sequence ID" value="NZ_JAMFTH010000007.1"/>
</dbReference>
<evidence type="ECO:0000313" key="4">
    <source>
        <dbReference type="Proteomes" id="UP001139319"/>
    </source>
</evidence>
<accession>A0A9X2I5V3</accession>
<dbReference type="AlphaFoldDB" id="A0A9X2I5V3"/>
<sequence length="264" mass="29658">MIRLIAPSHHSFTVPRNLLLAALTLCSAQQLSAATPAQIDRLTEKWLQVEQQNHALINDWKVQKPAMQQRLSLLQAEKEQLTQMLQESSAGQDDVEERRSELMAEQAELEQQQEKLTEALAQLAATTDGLSPMLPELVRNNWEKEQQAVGDQAETSVLLQGTLAKLSDLDEFNQRITTHETVMSTGTDDVLVKQIYLGAGYAWFASQGGEYAGYGRIVNHTWQWQFSDQVDGDAINRAIDVFEKRQPPQLVQLPIIIGTEEVQP</sequence>
<organism evidence="3 4">
    <name type="scientific">Gilvimarinus xylanilyticus</name>
    <dbReference type="NCBI Taxonomy" id="2944139"/>
    <lineage>
        <taxon>Bacteria</taxon>
        <taxon>Pseudomonadati</taxon>
        <taxon>Pseudomonadota</taxon>
        <taxon>Gammaproteobacteria</taxon>
        <taxon>Cellvibrionales</taxon>
        <taxon>Cellvibrionaceae</taxon>
        <taxon>Gilvimarinus</taxon>
    </lineage>
</organism>
<reference evidence="3" key="2">
    <citation type="submission" date="2023-01" db="EMBL/GenBank/DDBJ databases">
        <title>Gilvimarinus xylanilyticus HB14 isolated from Caulerpa lentillifera aquaculture base in Hainan, China.</title>
        <authorList>
            <person name="Zhang Y.-J."/>
        </authorList>
    </citation>
    <scope>NUCLEOTIDE SEQUENCE</scope>
    <source>
        <strain evidence="3">HB14</strain>
    </source>
</reference>
<feature type="region of interest" description="Disordered" evidence="1">
    <location>
        <begin position="83"/>
        <end position="106"/>
    </location>
</feature>
<dbReference type="Pfam" id="PF11932">
    <property type="entry name" value="DUF3450"/>
    <property type="match status" value="1"/>
</dbReference>
<keyword evidence="4" id="KW-1185">Reference proteome</keyword>
<name>A0A9X2I5V3_9GAMM</name>